<feature type="transmembrane region" description="Helical" evidence="1">
    <location>
        <begin position="217"/>
        <end position="244"/>
    </location>
</feature>
<dbReference type="PANTHER" id="PTHR36832:SF1">
    <property type="entry name" value="SLR1174 PROTEIN"/>
    <property type="match status" value="1"/>
</dbReference>
<protein>
    <recommendedName>
        <fullName evidence="4">ABC transporter permease</fullName>
    </recommendedName>
</protein>
<accession>A0A2H0DV53</accession>
<dbReference type="AlphaFoldDB" id="A0A2H0DV53"/>
<keyword evidence="1" id="KW-1133">Transmembrane helix</keyword>
<reference evidence="2 3" key="1">
    <citation type="submission" date="2017-09" db="EMBL/GenBank/DDBJ databases">
        <title>Depth-based differentiation of microbial function through sediment-hosted aquifers and enrichment of novel symbionts in the deep terrestrial subsurface.</title>
        <authorList>
            <person name="Probst A.J."/>
            <person name="Ladd B."/>
            <person name="Jarett J.K."/>
            <person name="Geller-Mcgrath D.E."/>
            <person name="Sieber C.M."/>
            <person name="Emerson J.B."/>
            <person name="Anantharaman K."/>
            <person name="Thomas B.C."/>
            <person name="Malmstrom R."/>
            <person name="Stieglmeier M."/>
            <person name="Klingl A."/>
            <person name="Woyke T."/>
            <person name="Ryan C.M."/>
            <person name="Banfield J.F."/>
        </authorList>
    </citation>
    <scope>NUCLEOTIDE SEQUENCE [LARGE SCALE GENOMIC DNA]</scope>
    <source>
        <strain evidence="2">CG22_combo_CG10-13_8_21_14_all_43_12</strain>
    </source>
</reference>
<feature type="transmembrane region" description="Helical" evidence="1">
    <location>
        <begin position="138"/>
        <end position="158"/>
    </location>
</feature>
<dbReference type="PANTHER" id="PTHR36832">
    <property type="entry name" value="SLR1174 PROTEIN-RELATED"/>
    <property type="match status" value="1"/>
</dbReference>
<sequence length="260" mass="29148">MTVYFDIIRFSFLRFFSYPFEIIATVLKRIVEIVFLVLFWSIYIKSSGISVSLPQITAYFLIAMGVADLTMSHWGALSSLIGNQIKSGHISNYIIKPTKLIPALYAISLGRNGMRLILALINIAVGLFLMPPKTPTSLLFFLLFLINSWAISFAYNILEGTLFLHFTDAFGIRNSIQNFIRIFTGAMVPLYMFPSPLKEILRFSPFPGMVYLPANSLSSAFALNGVGLDLGIGIFWGITLNLLAFSLWNHSMKKYEAIGI</sequence>
<evidence type="ECO:0000256" key="1">
    <source>
        <dbReference type="SAM" id="Phobius"/>
    </source>
</evidence>
<comment type="caution">
    <text evidence="2">The sequence shown here is derived from an EMBL/GenBank/DDBJ whole genome shotgun (WGS) entry which is preliminary data.</text>
</comment>
<keyword evidence="1" id="KW-0812">Transmembrane</keyword>
<name>A0A2H0DV53_9BACT</name>
<proteinExistence type="predicted"/>
<gene>
    <name evidence="2" type="ORF">COW83_01190</name>
</gene>
<organism evidence="2 3">
    <name type="scientific">Candidatus Collierbacteria bacterium CG22_combo_CG10-13_8_21_14_all_43_12</name>
    <dbReference type="NCBI Taxonomy" id="1974537"/>
    <lineage>
        <taxon>Bacteria</taxon>
        <taxon>Candidatus Collieribacteriota</taxon>
    </lineage>
</organism>
<evidence type="ECO:0000313" key="2">
    <source>
        <dbReference type="EMBL" id="PIP86013.1"/>
    </source>
</evidence>
<feature type="transmembrane region" description="Helical" evidence="1">
    <location>
        <begin position="56"/>
        <end position="77"/>
    </location>
</feature>
<keyword evidence="1" id="KW-0472">Membrane</keyword>
<feature type="transmembrane region" description="Helical" evidence="1">
    <location>
        <begin position="20"/>
        <end position="44"/>
    </location>
</feature>
<dbReference type="EMBL" id="PCTR01000041">
    <property type="protein sequence ID" value="PIP86013.1"/>
    <property type="molecule type" value="Genomic_DNA"/>
</dbReference>
<evidence type="ECO:0000313" key="3">
    <source>
        <dbReference type="Proteomes" id="UP000231136"/>
    </source>
</evidence>
<dbReference type="Proteomes" id="UP000231136">
    <property type="component" value="Unassembled WGS sequence"/>
</dbReference>
<feature type="transmembrane region" description="Helical" evidence="1">
    <location>
        <begin position="116"/>
        <end position="132"/>
    </location>
</feature>
<evidence type="ECO:0008006" key="4">
    <source>
        <dbReference type="Google" id="ProtNLM"/>
    </source>
</evidence>